<dbReference type="Gene3D" id="1.10.10.60">
    <property type="entry name" value="Homeodomain-like"/>
    <property type="match status" value="1"/>
</dbReference>
<dbReference type="PROSITE" id="PS50045">
    <property type="entry name" value="SIGMA54_INTERACT_4"/>
    <property type="match status" value="1"/>
</dbReference>
<keyword evidence="2" id="KW-0067">ATP-binding</keyword>
<dbReference type="PRINTS" id="PR01590">
    <property type="entry name" value="HTHFIS"/>
</dbReference>
<dbReference type="Pfam" id="PF25601">
    <property type="entry name" value="AAA_lid_14"/>
    <property type="match status" value="1"/>
</dbReference>
<accession>A0A7X9NN79</accession>
<dbReference type="Gene3D" id="3.40.50.2300">
    <property type="match status" value="1"/>
</dbReference>
<dbReference type="EMBL" id="JABAFV010000009">
    <property type="protein sequence ID" value="NME49916.1"/>
    <property type="molecule type" value="Genomic_DNA"/>
</dbReference>
<dbReference type="InterPro" id="IPR058031">
    <property type="entry name" value="AAA_lid_NorR"/>
</dbReference>
<dbReference type="GO" id="GO:0043565">
    <property type="term" value="F:sequence-specific DNA binding"/>
    <property type="evidence" value="ECO:0007669"/>
    <property type="project" value="InterPro"/>
</dbReference>
<dbReference type="PANTHER" id="PTHR32071">
    <property type="entry name" value="TRANSCRIPTIONAL REGULATORY PROTEIN"/>
    <property type="match status" value="1"/>
</dbReference>
<proteinExistence type="predicted"/>
<comment type="caution">
    <text evidence="6">The sequence shown here is derived from an EMBL/GenBank/DDBJ whole genome shotgun (WGS) entry which is preliminary data.</text>
</comment>
<dbReference type="InterPro" id="IPR027417">
    <property type="entry name" value="P-loop_NTPase"/>
</dbReference>
<dbReference type="Pfam" id="PF02954">
    <property type="entry name" value="HTH_8"/>
    <property type="match status" value="1"/>
</dbReference>
<evidence type="ECO:0000313" key="6">
    <source>
        <dbReference type="EMBL" id="NME49916.1"/>
    </source>
</evidence>
<dbReference type="Gene3D" id="1.10.8.60">
    <property type="match status" value="1"/>
</dbReference>
<keyword evidence="1" id="KW-0547">Nucleotide-binding</keyword>
<dbReference type="GO" id="GO:0005524">
    <property type="term" value="F:ATP binding"/>
    <property type="evidence" value="ECO:0007669"/>
    <property type="project" value="UniProtKB-KW"/>
</dbReference>
<evidence type="ECO:0000256" key="4">
    <source>
        <dbReference type="ARBA" id="ARBA00023163"/>
    </source>
</evidence>
<name>A0A7X9NN79_9ENTE</name>
<evidence type="ECO:0000313" key="7">
    <source>
        <dbReference type="Proteomes" id="UP000588071"/>
    </source>
</evidence>
<evidence type="ECO:0000256" key="2">
    <source>
        <dbReference type="ARBA" id="ARBA00022840"/>
    </source>
</evidence>
<evidence type="ECO:0000256" key="1">
    <source>
        <dbReference type="ARBA" id="ARBA00022741"/>
    </source>
</evidence>
<sequence>MKRKGEKMVKLLGIAPYEELMSAMTQVSQQFEQLEIDLYTADLDEATKLIKQLPLENYDAIISRGGTAKLLRKNASLPVIDIPISIYDILGAIKLANNYTEHFAIIGFSNITEIAHQICDILQYNVQIITIEDTKNIAKTLQELKNTQLEMLLCDVVTYKYALDHSMNAILITSGLESIKHSFTQAISLANNLKSSKEMNLLLSQIIMAQSQKILLFDRQLHANFSNIDIALQKSILHFLSSRLSDEKEQVLYHTNHNQVYQLRVKQLHIEMNRFFLCEVKKSTPPIINNSFGIDYLNYDEVQDSMNKRLNLAGYMQESAKNQIEKLSHAYNAMIIYGEEGTAKTSLAYLAYLHQKNKTQNLIVINSKLLNERTWKFLLNSSNGPLVETNHTFLFRNIEQVSMNDIEKLLTIIHNTKLLNKNNLLFTYNTKEQEADMKIFNQLMYQLDCCNVYSPSIAERKHELQGIITRLLNRMNIECNKEVLGFEPNALQALLQFQWTGNLHQLQRCIKKLVLNANGYYISENQVLELLQQEKNSFHVQQLTQGAQPLIMQNKTLFDYTQEIVLAALDQNNGNQTKTAKQLGISRTTLWRYLKNE</sequence>
<organism evidence="6 7">
    <name type="scientific">Enterococcus cecorum</name>
    <dbReference type="NCBI Taxonomy" id="44008"/>
    <lineage>
        <taxon>Bacteria</taxon>
        <taxon>Bacillati</taxon>
        <taxon>Bacillota</taxon>
        <taxon>Bacilli</taxon>
        <taxon>Lactobacillales</taxon>
        <taxon>Enterococcaceae</taxon>
        <taxon>Enterococcus</taxon>
    </lineage>
</organism>
<dbReference type="SUPFAM" id="SSF159800">
    <property type="entry name" value="PrpR receptor domain-like"/>
    <property type="match status" value="1"/>
</dbReference>
<dbReference type="Proteomes" id="UP000588071">
    <property type="component" value="Unassembled WGS sequence"/>
</dbReference>
<dbReference type="InterPro" id="IPR009057">
    <property type="entry name" value="Homeodomain-like_sf"/>
</dbReference>
<dbReference type="AlphaFoldDB" id="A0A7X9NN79"/>
<dbReference type="GO" id="GO:0000156">
    <property type="term" value="F:phosphorelay response regulator activity"/>
    <property type="evidence" value="ECO:0007669"/>
    <property type="project" value="InterPro"/>
</dbReference>
<dbReference type="Gene3D" id="3.40.50.300">
    <property type="entry name" value="P-loop containing nucleotide triphosphate hydrolases"/>
    <property type="match status" value="1"/>
</dbReference>
<dbReference type="Pfam" id="PF06506">
    <property type="entry name" value="PrpR_N"/>
    <property type="match status" value="1"/>
</dbReference>
<protein>
    <submittedName>
        <fullName evidence="6">Sigma-54-dependent transcriptional regulator</fullName>
    </submittedName>
</protein>
<dbReference type="InterPro" id="IPR010524">
    <property type="entry name" value="Sig_transdc_resp-reg_PrpR_N"/>
</dbReference>
<dbReference type="GO" id="GO:0006355">
    <property type="term" value="P:regulation of DNA-templated transcription"/>
    <property type="evidence" value="ECO:0007669"/>
    <property type="project" value="InterPro"/>
</dbReference>
<gene>
    <name evidence="6" type="ORF">HF857_06645</name>
</gene>
<dbReference type="Gene3D" id="3.40.50.10660">
    <property type="entry name" value="PrpR receptor domain-like"/>
    <property type="match status" value="1"/>
</dbReference>
<reference evidence="6 7" key="1">
    <citation type="submission" date="2020-04" db="EMBL/GenBank/DDBJ databases">
        <authorList>
            <person name="Hitch T.C.A."/>
            <person name="Wylensek D."/>
            <person name="Clavel T."/>
        </authorList>
    </citation>
    <scope>NUCLEOTIDE SEQUENCE [LARGE SCALE GENOMIC DNA]</scope>
    <source>
        <strain evidence="6 7">WCA-380-WT-3C</strain>
    </source>
</reference>
<dbReference type="InterPro" id="IPR002078">
    <property type="entry name" value="Sigma_54_int"/>
</dbReference>
<dbReference type="SUPFAM" id="SSF46689">
    <property type="entry name" value="Homeodomain-like"/>
    <property type="match status" value="1"/>
</dbReference>
<keyword evidence="4" id="KW-0804">Transcription</keyword>
<feature type="domain" description="Sigma-54 factor interaction" evidence="5">
    <location>
        <begin position="318"/>
        <end position="515"/>
    </location>
</feature>
<keyword evidence="3" id="KW-0805">Transcription regulation</keyword>
<dbReference type="SUPFAM" id="SSF52540">
    <property type="entry name" value="P-loop containing nucleoside triphosphate hydrolases"/>
    <property type="match status" value="1"/>
</dbReference>
<evidence type="ECO:0000256" key="3">
    <source>
        <dbReference type="ARBA" id="ARBA00023015"/>
    </source>
</evidence>
<dbReference type="InterPro" id="IPR002197">
    <property type="entry name" value="HTH_Fis"/>
</dbReference>
<evidence type="ECO:0000259" key="5">
    <source>
        <dbReference type="PROSITE" id="PS50045"/>
    </source>
</evidence>